<reference evidence="2 3" key="1">
    <citation type="submission" date="2023-08" db="EMBL/GenBank/DDBJ databases">
        <title>Black Yeasts Isolated from many extreme environments.</title>
        <authorList>
            <person name="Coleine C."/>
            <person name="Stajich J.E."/>
            <person name="Selbmann L."/>
        </authorList>
    </citation>
    <scope>NUCLEOTIDE SEQUENCE [LARGE SCALE GENOMIC DNA]</scope>
    <source>
        <strain evidence="2 3">CCFEE 5792</strain>
    </source>
</reference>
<dbReference type="Proteomes" id="UP001358417">
    <property type="component" value="Unassembled WGS sequence"/>
</dbReference>
<accession>A0AAV9MWA3</accession>
<dbReference type="GeneID" id="89977082"/>
<gene>
    <name evidence="2" type="ORF">LTR84_008920</name>
</gene>
<dbReference type="RefSeq" id="XP_064701438.1">
    <property type="nucleotide sequence ID" value="XM_064852463.1"/>
</dbReference>
<evidence type="ECO:0000313" key="2">
    <source>
        <dbReference type="EMBL" id="KAK5045827.1"/>
    </source>
</evidence>
<comment type="caution">
    <text evidence="2">The sequence shown here is derived from an EMBL/GenBank/DDBJ whole genome shotgun (WGS) entry which is preliminary data.</text>
</comment>
<name>A0AAV9MWA3_9EURO</name>
<dbReference type="EMBL" id="JAVRRD010000034">
    <property type="protein sequence ID" value="KAK5045827.1"/>
    <property type="molecule type" value="Genomic_DNA"/>
</dbReference>
<evidence type="ECO:0000256" key="1">
    <source>
        <dbReference type="SAM" id="MobiDB-lite"/>
    </source>
</evidence>
<keyword evidence="3" id="KW-1185">Reference proteome</keyword>
<sequence>MPVQTMPHVLDHGHDGINQTGNRKPRRKIPGSSSWRIGPAPTKFSLRHATPRKREKAYLWGQADGSEEFDNSSASTISPDLLKAAKFKYQLIQKDVKDDVIETLNVCNVVSDSPKSPNRPQLPIRDTMLDQLESGTRSLSPEERNMVVRYLQFAPDVAYGTNGSGMFCPNRDMNWKSVQHCKLGLQHILIDCEALLSISKGHQPPASMLYRKAKFYKSTAKLLGEPETQTSDLAIACVCSAIAIESRSLNLETNRIHLKGLARMLQLCGFESLFSNATFMFHPLSCLGFFVLAELETSDMAEAQVCSRGFFRILSTMQGIAGKKITLHRGIDGVTNNSTGLRDSVPERPWWNTAEESPIHPHIIALLCMSAPDDAVSQRTSRFLSLFLLNIMLYDFQDAPSEGRYLLNRVSTMVDSSSAIDLQTQVYKLKVEIIPWILAKSWADVDAVSLRKGSGSAKEIFLTKAAMDALKVFARLPEDSKIELVATLTSWLGLPNMIPAQGVKEGFRANKSQGHAMFEGRAYVPVRNLSQEAFEKMRAEVCSDWYENGKRRNLSNYG</sequence>
<feature type="region of interest" description="Disordered" evidence="1">
    <location>
        <begin position="1"/>
        <end position="42"/>
    </location>
</feature>
<dbReference type="AlphaFoldDB" id="A0AAV9MWA3"/>
<proteinExistence type="predicted"/>
<protein>
    <submittedName>
        <fullName evidence="2">Uncharacterized protein</fullName>
    </submittedName>
</protein>
<evidence type="ECO:0000313" key="3">
    <source>
        <dbReference type="Proteomes" id="UP001358417"/>
    </source>
</evidence>
<organism evidence="2 3">
    <name type="scientific">Exophiala bonariae</name>
    <dbReference type="NCBI Taxonomy" id="1690606"/>
    <lineage>
        <taxon>Eukaryota</taxon>
        <taxon>Fungi</taxon>
        <taxon>Dikarya</taxon>
        <taxon>Ascomycota</taxon>
        <taxon>Pezizomycotina</taxon>
        <taxon>Eurotiomycetes</taxon>
        <taxon>Chaetothyriomycetidae</taxon>
        <taxon>Chaetothyriales</taxon>
        <taxon>Herpotrichiellaceae</taxon>
        <taxon>Exophiala</taxon>
    </lineage>
</organism>